<name>A0AAV4BFE1_9GAST</name>
<dbReference type="Proteomes" id="UP000735302">
    <property type="component" value="Unassembled WGS sequence"/>
</dbReference>
<keyword evidence="2" id="KW-1185">Reference proteome</keyword>
<accession>A0AAV4BFE1</accession>
<evidence type="ECO:0000313" key="1">
    <source>
        <dbReference type="EMBL" id="GFO17672.1"/>
    </source>
</evidence>
<protein>
    <submittedName>
        <fullName evidence="1">Reverse transcriptase</fullName>
    </submittedName>
</protein>
<proteinExistence type="predicted"/>
<keyword evidence="1" id="KW-0695">RNA-directed DNA polymerase</keyword>
<dbReference type="GO" id="GO:0003964">
    <property type="term" value="F:RNA-directed DNA polymerase activity"/>
    <property type="evidence" value="ECO:0007669"/>
    <property type="project" value="UniProtKB-KW"/>
</dbReference>
<keyword evidence="1" id="KW-0548">Nucleotidyltransferase</keyword>
<dbReference type="AlphaFoldDB" id="A0AAV4BFE1"/>
<dbReference type="EMBL" id="BLXT01004871">
    <property type="protein sequence ID" value="GFO17672.1"/>
    <property type="molecule type" value="Genomic_DNA"/>
</dbReference>
<comment type="caution">
    <text evidence="1">The sequence shown here is derived from an EMBL/GenBank/DDBJ whole genome shotgun (WGS) entry which is preliminary data.</text>
</comment>
<keyword evidence="1" id="KW-0808">Transferase</keyword>
<evidence type="ECO:0000313" key="2">
    <source>
        <dbReference type="Proteomes" id="UP000735302"/>
    </source>
</evidence>
<reference evidence="1 2" key="1">
    <citation type="journal article" date="2021" name="Elife">
        <title>Chloroplast acquisition without the gene transfer in kleptoplastic sea slugs, Plakobranchus ocellatus.</title>
        <authorList>
            <person name="Maeda T."/>
            <person name="Takahashi S."/>
            <person name="Yoshida T."/>
            <person name="Shimamura S."/>
            <person name="Takaki Y."/>
            <person name="Nagai Y."/>
            <person name="Toyoda A."/>
            <person name="Suzuki Y."/>
            <person name="Arimoto A."/>
            <person name="Ishii H."/>
            <person name="Satoh N."/>
            <person name="Nishiyama T."/>
            <person name="Hasebe M."/>
            <person name="Maruyama T."/>
            <person name="Minagawa J."/>
            <person name="Obokata J."/>
            <person name="Shigenobu S."/>
        </authorList>
    </citation>
    <scope>NUCLEOTIDE SEQUENCE [LARGE SCALE GENOMIC DNA]</scope>
</reference>
<organism evidence="1 2">
    <name type="scientific">Plakobranchus ocellatus</name>
    <dbReference type="NCBI Taxonomy" id="259542"/>
    <lineage>
        <taxon>Eukaryota</taxon>
        <taxon>Metazoa</taxon>
        <taxon>Spiralia</taxon>
        <taxon>Lophotrochozoa</taxon>
        <taxon>Mollusca</taxon>
        <taxon>Gastropoda</taxon>
        <taxon>Heterobranchia</taxon>
        <taxon>Euthyneura</taxon>
        <taxon>Panpulmonata</taxon>
        <taxon>Sacoglossa</taxon>
        <taxon>Placobranchoidea</taxon>
        <taxon>Plakobranchidae</taxon>
        <taxon>Plakobranchus</taxon>
    </lineage>
</organism>
<gene>
    <name evidence="1" type="ORF">PoB_004417700</name>
</gene>
<sequence length="96" mass="11057">MSNFVRWLHKILQSAWNNLKISGQWMTTEIVYIPKKQNSTKIDQLRPMSMLNVEEKIFSVMASRLTNYLTEIGYVNISVRYGALPGVLGCLEHITP</sequence>